<name>A0ABQ9IQU9_9CUCU</name>
<comment type="caution">
    <text evidence="2">The sequence shown here is derived from an EMBL/GenBank/DDBJ whole genome shotgun (WGS) entry which is preliminary data.</text>
</comment>
<dbReference type="PROSITE" id="PS51029">
    <property type="entry name" value="MADF"/>
    <property type="match status" value="1"/>
</dbReference>
<dbReference type="PANTHER" id="PTHR21505:SF8">
    <property type="entry name" value="DPT-YFP REPRESSOR BY OVEREXPRESSION, ISOFORM D-RELATED"/>
    <property type="match status" value="1"/>
</dbReference>
<gene>
    <name evidence="2" type="ORF">NQ317_002572</name>
</gene>
<sequence>MHGKYGTRILFTKSVDLPAKLNAWQSGISAGSANEVYHGRSRRVGAYRLSDQEAMSENGVITSCHRKFIAEFIALYRSFSPLWDLQSPEYNDREIKRAAYTKLINNCREVEPNSTRIDVIRKVNFLRSAFRREYKK</sequence>
<protein>
    <recommendedName>
        <fullName evidence="1">MADF domain-containing protein</fullName>
    </recommendedName>
</protein>
<dbReference type="PANTHER" id="PTHR21505">
    <property type="entry name" value="MADF DOMAIN-CONTAINING PROTEIN-RELATED"/>
    <property type="match status" value="1"/>
</dbReference>
<evidence type="ECO:0000313" key="2">
    <source>
        <dbReference type="EMBL" id="KAJ8955215.1"/>
    </source>
</evidence>
<dbReference type="Pfam" id="PF10545">
    <property type="entry name" value="MADF_DNA_bdg"/>
    <property type="match status" value="1"/>
</dbReference>
<keyword evidence="3" id="KW-1185">Reference proteome</keyword>
<dbReference type="InterPro" id="IPR006578">
    <property type="entry name" value="MADF-dom"/>
</dbReference>
<feature type="domain" description="MADF" evidence="1">
    <location>
        <begin position="71"/>
        <end position="136"/>
    </location>
</feature>
<organism evidence="2 3">
    <name type="scientific">Molorchus minor</name>
    <dbReference type="NCBI Taxonomy" id="1323400"/>
    <lineage>
        <taxon>Eukaryota</taxon>
        <taxon>Metazoa</taxon>
        <taxon>Ecdysozoa</taxon>
        <taxon>Arthropoda</taxon>
        <taxon>Hexapoda</taxon>
        <taxon>Insecta</taxon>
        <taxon>Pterygota</taxon>
        <taxon>Neoptera</taxon>
        <taxon>Endopterygota</taxon>
        <taxon>Coleoptera</taxon>
        <taxon>Polyphaga</taxon>
        <taxon>Cucujiformia</taxon>
        <taxon>Chrysomeloidea</taxon>
        <taxon>Cerambycidae</taxon>
        <taxon>Lamiinae</taxon>
        <taxon>Monochamini</taxon>
        <taxon>Molorchus</taxon>
    </lineage>
</organism>
<dbReference type="Proteomes" id="UP001162164">
    <property type="component" value="Unassembled WGS sequence"/>
</dbReference>
<evidence type="ECO:0000259" key="1">
    <source>
        <dbReference type="PROSITE" id="PS51029"/>
    </source>
</evidence>
<dbReference type="EMBL" id="JAPWTJ010003539">
    <property type="protein sequence ID" value="KAJ8955215.1"/>
    <property type="molecule type" value="Genomic_DNA"/>
</dbReference>
<evidence type="ECO:0000313" key="3">
    <source>
        <dbReference type="Proteomes" id="UP001162164"/>
    </source>
</evidence>
<accession>A0ABQ9IQU9</accession>
<proteinExistence type="predicted"/>
<reference evidence="2" key="1">
    <citation type="journal article" date="2023" name="Insect Mol. Biol.">
        <title>Genome sequencing provides insights into the evolution of gene families encoding plant cell wall-degrading enzymes in longhorned beetles.</title>
        <authorList>
            <person name="Shin N.R."/>
            <person name="Okamura Y."/>
            <person name="Kirsch R."/>
            <person name="Pauchet Y."/>
        </authorList>
    </citation>
    <scope>NUCLEOTIDE SEQUENCE</scope>
    <source>
        <strain evidence="2">MMC_N1</strain>
    </source>
</reference>